<keyword evidence="2" id="KW-1185">Reference proteome</keyword>
<name>A0A9X2M3S8_STRMQ</name>
<proteinExistence type="predicted"/>
<evidence type="ECO:0000313" key="2">
    <source>
        <dbReference type="Proteomes" id="UP001142400"/>
    </source>
</evidence>
<reference evidence="1" key="1">
    <citation type="submission" date="2022-06" db="EMBL/GenBank/DDBJ databases">
        <title>WGS of actinobacteria.</title>
        <authorList>
            <person name="Thawai C."/>
        </authorList>
    </citation>
    <scope>NUCLEOTIDE SEQUENCE</scope>
    <source>
        <strain evidence="1">DSM 42010</strain>
    </source>
</reference>
<sequence length="188" mass="21525">MFGEQLNTEVLDLMASGEVTPPADVSPNVRTQLDYLNTRKGGREAMDRAGIPARTRRGWKTRTPSLASRERINQAYWQLRATNWKRTGRTPPPPVRQAIAPRLKERAHGKRMSITPVDWRDVRRQAQGAQKEASEREIRPSRCSWDDLIDAWSSGDETDLDTAWMDFASEIDSPPELYYEVAHIGFFL</sequence>
<dbReference type="RefSeq" id="WP_257635073.1">
    <property type="nucleotide sequence ID" value="NZ_JANIIC010000064.1"/>
</dbReference>
<accession>A0A9X2M3S8</accession>
<evidence type="ECO:0000313" key="1">
    <source>
        <dbReference type="EMBL" id="MCQ8834832.1"/>
    </source>
</evidence>
<comment type="caution">
    <text evidence="1">The sequence shown here is derived from an EMBL/GenBank/DDBJ whole genome shotgun (WGS) entry which is preliminary data.</text>
</comment>
<organism evidence="1 2">
    <name type="scientific">Streptomyces malaysiensis subsp. samsunensis</name>
    <dbReference type="NCBI Taxonomy" id="459658"/>
    <lineage>
        <taxon>Bacteria</taxon>
        <taxon>Bacillati</taxon>
        <taxon>Actinomycetota</taxon>
        <taxon>Actinomycetes</taxon>
        <taxon>Kitasatosporales</taxon>
        <taxon>Streptomycetaceae</taxon>
        <taxon>Streptomyces</taxon>
        <taxon>Streptomyces violaceusniger group</taxon>
    </lineage>
</organism>
<dbReference type="EMBL" id="JANIIC010000064">
    <property type="protein sequence ID" value="MCQ8834832.1"/>
    <property type="molecule type" value="Genomic_DNA"/>
</dbReference>
<dbReference type="AlphaFoldDB" id="A0A9X2M3S8"/>
<protein>
    <submittedName>
        <fullName evidence="1">Uncharacterized protein</fullName>
    </submittedName>
</protein>
<gene>
    <name evidence="1" type="ORF">NQU54_38680</name>
</gene>
<dbReference type="Proteomes" id="UP001142400">
    <property type="component" value="Unassembled WGS sequence"/>
</dbReference>